<evidence type="ECO:0000259" key="9">
    <source>
        <dbReference type="Pfam" id="PF13231"/>
    </source>
</evidence>
<dbReference type="Pfam" id="PF13231">
    <property type="entry name" value="PMT_2"/>
    <property type="match status" value="1"/>
</dbReference>
<evidence type="ECO:0000256" key="5">
    <source>
        <dbReference type="ARBA" id="ARBA00022692"/>
    </source>
</evidence>
<gene>
    <name evidence="10" type="ORF">QE383_001940</name>
</gene>
<feature type="transmembrane region" description="Helical" evidence="8">
    <location>
        <begin position="100"/>
        <end position="122"/>
    </location>
</feature>
<organism evidence="10 11">
    <name type="scientific">Pseudoxanthomonas winnipegensis</name>
    <dbReference type="NCBI Taxonomy" id="2480810"/>
    <lineage>
        <taxon>Bacteria</taxon>
        <taxon>Pseudomonadati</taxon>
        <taxon>Pseudomonadota</taxon>
        <taxon>Gammaproteobacteria</taxon>
        <taxon>Lysobacterales</taxon>
        <taxon>Lysobacteraceae</taxon>
        <taxon>Pseudoxanthomonas</taxon>
    </lineage>
</organism>
<keyword evidence="2" id="KW-1003">Cell membrane</keyword>
<comment type="caution">
    <text evidence="10">The sequence shown here is derived from an EMBL/GenBank/DDBJ whole genome shotgun (WGS) entry which is preliminary data.</text>
</comment>
<evidence type="ECO:0000256" key="4">
    <source>
        <dbReference type="ARBA" id="ARBA00022679"/>
    </source>
</evidence>
<dbReference type="AlphaFoldDB" id="A0AAW8GCS8"/>
<keyword evidence="6 8" id="KW-1133">Transmembrane helix</keyword>
<feature type="transmembrane region" description="Helical" evidence="8">
    <location>
        <begin position="152"/>
        <end position="170"/>
    </location>
</feature>
<name>A0AAW8GCS8_9GAMM</name>
<feature type="transmembrane region" description="Helical" evidence="8">
    <location>
        <begin position="12"/>
        <end position="31"/>
    </location>
</feature>
<protein>
    <submittedName>
        <fullName evidence="10">4-amino-4-deoxy-L-arabinose transferase-like glycosyltransferase</fullName>
    </submittedName>
</protein>
<keyword evidence="4 10" id="KW-0808">Transferase</keyword>
<sequence length="444" mass="49642">MRSMLPRAAFKVSRFSVAMVIIVLVGLVFRLDFMLTSHVVNDIAGDINDYVNYALNLRLHGVYSSMPPEAGSPVPDAFRPPGYPLFLALAMWLAGPEGNWILWAKSLQVLASVLTIPLTVMLGRRWMPAYAALAAGTLLALWPHSIVFSSTLLSETLFGFFCTLSLWLLCRAYEQPSPTSAVAAGTAFGLGSLVNTLLLPFPLLAIPLLWSRLGRNLSLLFLVVTLAPVSIWQLAHPTADSAPAPRDRALINLVQGAWPQYHLAWRTRKNNEISRQILAAIDEQAVAMRAHPLSEMRVMLDRLGQEPARYARWYLFDKPRALWGWDIQLGWKSVYFLETPVSPYERQPVPRLTLKLAYHLNGLLALLAIAGAVLALWRATSVQEPSHPGVMTALFFTYVTLIHTLLQAEPRYGIAYRPEEFLLACSLPAILLRQRKRAASRERR</sequence>
<evidence type="ECO:0000256" key="2">
    <source>
        <dbReference type="ARBA" id="ARBA00022475"/>
    </source>
</evidence>
<comment type="subcellular location">
    <subcellularLocation>
        <location evidence="1">Cell membrane</location>
        <topology evidence="1">Multi-pass membrane protein</topology>
    </subcellularLocation>
</comment>
<evidence type="ECO:0000313" key="11">
    <source>
        <dbReference type="Proteomes" id="UP001234354"/>
    </source>
</evidence>
<evidence type="ECO:0000313" key="10">
    <source>
        <dbReference type="EMBL" id="MDQ1119632.1"/>
    </source>
</evidence>
<accession>A0AAW8GCS8</accession>
<dbReference type="GO" id="GO:0009103">
    <property type="term" value="P:lipopolysaccharide biosynthetic process"/>
    <property type="evidence" value="ECO:0007669"/>
    <property type="project" value="UniProtKB-ARBA"/>
</dbReference>
<keyword evidence="5 8" id="KW-0812">Transmembrane</keyword>
<evidence type="ECO:0000256" key="6">
    <source>
        <dbReference type="ARBA" id="ARBA00022989"/>
    </source>
</evidence>
<evidence type="ECO:0000256" key="7">
    <source>
        <dbReference type="ARBA" id="ARBA00023136"/>
    </source>
</evidence>
<proteinExistence type="predicted"/>
<dbReference type="GO" id="GO:0016763">
    <property type="term" value="F:pentosyltransferase activity"/>
    <property type="evidence" value="ECO:0007669"/>
    <property type="project" value="TreeGrafter"/>
</dbReference>
<keyword evidence="7 8" id="KW-0472">Membrane</keyword>
<feature type="domain" description="Glycosyltransferase RgtA/B/C/D-like" evidence="9">
    <location>
        <begin position="79"/>
        <end position="232"/>
    </location>
</feature>
<dbReference type="InterPro" id="IPR038731">
    <property type="entry name" value="RgtA/B/C-like"/>
</dbReference>
<feature type="transmembrane region" description="Helical" evidence="8">
    <location>
        <begin position="356"/>
        <end position="377"/>
    </location>
</feature>
<feature type="transmembrane region" description="Helical" evidence="8">
    <location>
        <begin position="129"/>
        <end position="146"/>
    </location>
</feature>
<dbReference type="PANTHER" id="PTHR33908">
    <property type="entry name" value="MANNOSYLTRANSFERASE YKCB-RELATED"/>
    <property type="match status" value="1"/>
</dbReference>
<feature type="transmembrane region" description="Helical" evidence="8">
    <location>
        <begin position="182"/>
        <end position="210"/>
    </location>
</feature>
<dbReference type="Proteomes" id="UP001234354">
    <property type="component" value="Unassembled WGS sequence"/>
</dbReference>
<keyword evidence="3" id="KW-0328">Glycosyltransferase</keyword>
<dbReference type="PANTHER" id="PTHR33908:SF11">
    <property type="entry name" value="MEMBRANE PROTEIN"/>
    <property type="match status" value="1"/>
</dbReference>
<dbReference type="GO" id="GO:0005886">
    <property type="term" value="C:plasma membrane"/>
    <property type="evidence" value="ECO:0007669"/>
    <property type="project" value="UniProtKB-SubCell"/>
</dbReference>
<feature type="transmembrane region" description="Helical" evidence="8">
    <location>
        <begin position="216"/>
        <end position="235"/>
    </location>
</feature>
<dbReference type="EMBL" id="JAUTBB010000001">
    <property type="protein sequence ID" value="MDQ1119632.1"/>
    <property type="molecule type" value="Genomic_DNA"/>
</dbReference>
<dbReference type="InterPro" id="IPR050297">
    <property type="entry name" value="LipidA_mod_glycosyltrf_83"/>
</dbReference>
<evidence type="ECO:0000256" key="3">
    <source>
        <dbReference type="ARBA" id="ARBA00022676"/>
    </source>
</evidence>
<feature type="transmembrane region" description="Helical" evidence="8">
    <location>
        <begin position="389"/>
        <end position="408"/>
    </location>
</feature>
<reference evidence="10" key="1">
    <citation type="submission" date="2023-07" db="EMBL/GenBank/DDBJ databases">
        <title>Functional and genomic diversity of the sorghum phyllosphere microbiome.</title>
        <authorList>
            <person name="Shade A."/>
        </authorList>
    </citation>
    <scope>NUCLEOTIDE SEQUENCE</scope>
    <source>
        <strain evidence="10">SORGH_AS_0908</strain>
    </source>
</reference>
<evidence type="ECO:0000256" key="8">
    <source>
        <dbReference type="SAM" id="Phobius"/>
    </source>
</evidence>
<evidence type="ECO:0000256" key="1">
    <source>
        <dbReference type="ARBA" id="ARBA00004651"/>
    </source>
</evidence>